<gene>
    <name evidence="2" type="ORF">HPC62_09290</name>
</gene>
<organism evidence="2 3">
    <name type="scientific">Thermoleptolyngbya sichuanensis A183</name>
    <dbReference type="NCBI Taxonomy" id="2737172"/>
    <lineage>
        <taxon>Bacteria</taxon>
        <taxon>Bacillati</taxon>
        <taxon>Cyanobacteriota</taxon>
        <taxon>Cyanophyceae</taxon>
        <taxon>Oculatellales</taxon>
        <taxon>Oculatellaceae</taxon>
        <taxon>Thermoleptolyngbya</taxon>
        <taxon>Thermoleptolyngbya sichuanensis</taxon>
    </lineage>
</organism>
<feature type="region of interest" description="Disordered" evidence="1">
    <location>
        <begin position="64"/>
        <end position="84"/>
    </location>
</feature>
<keyword evidence="3" id="KW-1185">Reference proteome</keyword>
<name>A0A6M8B7S6_9CYAN</name>
<dbReference type="AlphaFoldDB" id="A0A6M8B7S6"/>
<proteinExistence type="predicted"/>
<feature type="region of interest" description="Disordered" evidence="1">
    <location>
        <begin position="1"/>
        <end position="52"/>
    </location>
</feature>
<dbReference type="EMBL" id="CP053661">
    <property type="protein sequence ID" value="QKD80757.1"/>
    <property type="molecule type" value="Genomic_DNA"/>
</dbReference>
<feature type="compositionally biased region" description="Basic and acidic residues" evidence="1">
    <location>
        <begin position="75"/>
        <end position="84"/>
    </location>
</feature>
<sequence>MPLDNCPKCQHRLGPPLKSSGRQVCMKCGWSDKPRQTAAHPQKSAPPPRDLTPDEIHKILSQAAAVSLNNMKPKSKQDPTLKDE</sequence>
<accession>A0A6M8B7S6</accession>
<protein>
    <submittedName>
        <fullName evidence="2">Uncharacterized protein</fullName>
    </submittedName>
</protein>
<evidence type="ECO:0000313" key="2">
    <source>
        <dbReference type="EMBL" id="QKD80757.1"/>
    </source>
</evidence>
<evidence type="ECO:0000256" key="1">
    <source>
        <dbReference type="SAM" id="MobiDB-lite"/>
    </source>
</evidence>
<dbReference type="KEGG" id="theu:HPC62_09290"/>
<dbReference type="Proteomes" id="UP000505210">
    <property type="component" value="Chromosome"/>
</dbReference>
<reference evidence="2 3" key="1">
    <citation type="submission" date="2020-05" db="EMBL/GenBank/DDBJ databases">
        <title>Complete genome sequence of of a novel Thermoleptolyngbya strain isolated from hot springs of Ganzi, Sichuan China.</title>
        <authorList>
            <person name="Tang J."/>
            <person name="Daroch M."/>
            <person name="Li L."/>
            <person name="Waleron K."/>
            <person name="Waleron M."/>
            <person name="Waleron M."/>
        </authorList>
    </citation>
    <scope>NUCLEOTIDE SEQUENCE [LARGE SCALE GENOMIC DNA]</scope>
    <source>
        <strain evidence="2 3">PKUAC-SCTA183</strain>
    </source>
</reference>
<evidence type="ECO:0000313" key="3">
    <source>
        <dbReference type="Proteomes" id="UP000505210"/>
    </source>
</evidence>
<dbReference type="RefSeq" id="WP_172353192.1">
    <property type="nucleotide sequence ID" value="NZ_CP053661.1"/>
</dbReference>